<name>V6KWP7_STRRC</name>
<protein>
    <submittedName>
        <fullName evidence="2">Uncharacterized protein</fullName>
    </submittedName>
</protein>
<dbReference type="EMBL" id="AWQX01000007">
    <property type="protein sequence ID" value="EST36585.1"/>
    <property type="molecule type" value="Genomic_DNA"/>
</dbReference>
<feature type="transmembrane region" description="Helical" evidence="1">
    <location>
        <begin position="41"/>
        <end position="60"/>
    </location>
</feature>
<evidence type="ECO:0000313" key="3">
    <source>
        <dbReference type="Proteomes" id="UP000017984"/>
    </source>
</evidence>
<comment type="caution">
    <text evidence="2">The sequence shown here is derived from an EMBL/GenBank/DDBJ whole genome shotgun (WGS) entry which is preliminary data.</text>
</comment>
<dbReference type="HOGENOM" id="CLU_1926434_0_0_11"/>
<keyword evidence="1" id="KW-0812">Transmembrane</keyword>
<keyword evidence="1" id="KW-0472">Membrane</keyword>
<reference evidence="2 3" key="1">
    <citation type="journal article" date="2014" name="Genome Announc.">
        <title>Draft Genome Sequence of Streptomyces roseochromogenes subsp. oscitans DS 12.976, Producer of the Aminocoumarin Antibiotic Clorobiocin.</title>
        <authorList>
            <person name="Ruckert C."/>
            <person name="Kalinowski J."/>
            <person name="Heide L."/>
            <person name="Apel A.K."/>
        </authorList>
    </citation>
    <scope>NUCLEOTIDE SEQUENCE [LARGE SCALE GENOMIC DNA]</scope>
    <source>
        <strain evidence="2 3">DS 12.976</strain>
    </source>
</reference>
<sequence>MRRLPHPHTGEGTAVLGVLLLTALEMTAVATAPRADRPVGAGALIGAATAAFVVVAAVVHRHRRAQREARRQLTETADESWFTTRAITWLAPSRSATPAFPSASEPASATGQCLFDQVADRHRHAFNARAA</sequence>
<proteinExistence type="predicted"/>
<dbReference type="PATRIC" id="fig|1352936.5.peg.336"/>
<gene>
    <name evidence="2" type="ORF">M878_01475</name>
</gene>
<dbReference type="RefSeq" id="WP_023544331.1">
    <property type="nucleotide sequence ID" value="NZ_CM002285.1"/>
</dbReference>
<dbReference type="AlphaFoldDB" id="V6KWP7"/>
<dbReference type="Proteomes" id="UP000017984">
    <property type="component" value="Chromosome"/>
</dbReference>
<dbReference type="STRING" id="1352936.M878_01475"/>
<evidence type="ECO:0000256" key="1">
    <source>
        <dbReference type="SAM" id="Phobius"/>
    </source>
</evidence>
<keyword evidence="3" id="KW-1185">Reference proteome</keyword>
<organism evidence="2 3">
    <name type="scientific">Streptomyces roseochromogenus subsp. oscitans DS 12.976</name>
    <dbReference type="NCBI Taxonomy" id="1352936"/>
    <lineage>
        <taxon>Bacteria</taxon>
        <taxon>Bacillati</taxon>
        <taxon>Actinomycetota</taxon>
        <taxon>Actinomycetes</taxon>
        <taxon>Kitasatosporales</taxon>
        <taxon>Streptomycetaceae</taxon>
        <taxon>Streptomyces</taxon>
    </lineage>
</organism>
<evidence type="ECO:0000313" key="2">
    <source>
        <dbReference type="EMBL" id="EST36585.1"/>
    </source>
</evidence>
<accession>V6KWP7</accession>
<keyword evidence="1" id="KW-1133">Transmembrane helix</keyword>